<dbReference type="Pfam" id="PF01464">
    <property type="entry name" value="SLT"/>
    <property type="match status" value="1"/>
</dbReference>
<dbReference type="EMBL" id="LJBJ02000003">
    <property type="protein sequence ID" value="OAX52571.1"/>
    <property type="molecule type" value="Genomic_DNA"/>
</dbReference>
<dbReference type="SUPFAM" id="SSF53955">
    <property type="entry name" value="Lysozyme-like"/>
    <property type="match status" value="1"/>
</dbReference>
<dbReference type="PANTHER" id="PTHR37423:SF2">
    <property type="entry name" value="MEMBRANE-BOUND LYTIC MUREIN TRANSGLYCOSYLASE C"/>
    <property type="match status" value="1"/>
</dbReference>
<keyword evidence="1" id="KW-0812">Transmembrane</keyword>
<organism evidence="3 4">
    <name type="scientific">Rothia kristinae</name>
    <dbReference type="NCBI Taxonomy" id="37923"/>
    <lineage>
        <taxon>Bacteria</taxon>
        <taxon>Bacillati</taxon>
        <taxon>Actinomycetota</taxon>
        <taxon>Actinomycetes</taxon>
        <taxon>Micrococcales</taxon>
        <taxon>Micrococcaceae</taxon>
        <taxon>Rothia</taxon>
    </lineage>
</organism>
<keyword evidence="4" id="KW-1185">Reference proteome</keyword>
<accession>A0A199NV29</accession>
<sequence>MSESQERARGGRGRGALRAAVQHWQVLAALGLLVVGAVGLAVTDYVPADETCTAADSSPIPADLVSDLEGASRESGFPVRVLAAQLDAESGWNPDAHSHAGAMGIAQFTRDTWDIWGGDGDPMDEHDAIAAQGRYMKYLRTELADLAGDDEDALTRYALAGYNAGPNAVKDAKGVPNYPETRSYVDKIMRLQQGKYARTCDG</sequence>
<reference evidence="3" key="1">
    <citation type="submission" date="2016-06" db="EMBL/GenBank/DDBJ databases">
        <title>Identification of putative biosynthetic pathways for the production of bioactive secondary metabolites by the marine actinomycete Kocuria kristinae RUTW2-3.</title>
        <authorList>
            <person name="Waterworth S.C."/>
            <person name="Walmsley T.A."/>
            <person name="Matongo T."/>
            <person name="Davies-Coleman M.T."/>
            <person name="Dorrington R.A."/>
        </authorList>
    </citation>
    <scope>NUCLEOTIDE SEQUENCE [LARGE SCALE GENOMIC DNA]</scope>
    <source>
        <strain evidence="3">RUTW2-3</strain>
    </source>
</reference>
<evidence type="ECO:0000256" key="1">
    <source>
        <dbReference type="SAM" id="Phobius"/>
    </source>
</evidence>
<dbReference type="Proteomes" id="UP000053171">
    <property type="component" value="Unassembled WGS sequence"/>
</dbReference>
<keyword evidence="1" id="KW-0472">Membrane</keyword>
<evidence type="ECO:0000313" key="3">
    <source>
        <dbReference type="EMBL" id="OAX52571.1"/>
    </source>
</evidence>
<gene>
    <name evidence="3" type="ORF">AN277_0202970</name>
</gene>
<dbReference type="CDD" id="cd00254">
    <property type="entry name" value="LT-like"/>
    <property type="match status" value="1"/>
</dbReference>
<evidence type="ECO:0000259" key="2">
    <source>
        <dbReference type="Pfam" id="PF01464"/>
    </source>
</evidence>
<dbReference type="Gene3D" id="1.10.530.10">
    <property type="match status" value="1"/>
</dbReference>
<dbReference type="AlphaFoldDB" id="A0A199NV29"/>
<feature type="domain" description="Transglycosylase SLT" evidence="2">
    <location>
        <begin position="72"/>
        <end position="175"/>
    </location>
</feature>
<dbReference type="InterPro" id="IPR023346">
    <property type="entry name" value="Lysozyme-like_dom_sf"/>
</dbReference>
<dbReference type="RefSeq" id="WP_064725012.1">
    <property type="nucleotide sequence ID" value="NZ_JBFBMA010000003.1"/>
</dbReference>
<evidence type="ECO:0000313" key="4">
    <source>
        <dbReference type="Proteomes" id="UP000053171"/>
    </source>
</evidence>
<dbReference type="InterPro" id="IPR008258">
    <property type="entry name" value="Transglycosylase_SLT_dom_1"/>
</dbReference>
<feature type="transmembrane region" description="Helical" evidence="1">
    <location>
        <begin position="21"/>
        <end position="42"/>
    </location>
</feature>
<protein>
    <recommendedName>
        <fullName evidence="2">Transglycosylase SLT domain-containing protein</fullName>
    </recommendedName>
</protein>
<proteinExistence type="predicted"/>
<name>A0A199NV29_9MICC</name>
<dbReference type="PANTHER" id="PTHR37423">
    <property type="entry name" value="SOLUBLE LYTIC MUREIN TRANSGLYCOSYLASE-RELATED"/>
    <property type="match status" value="1"/>
</dbReference>
<comment type="caution">
    <text evidence="3">The sequence shown here is derived from an EMBL/GenBank/DDBJ whole genome shotgun (WGS) entry which is preliminary data.</text>
</comment>
<keyword evidence="1" id="KW-1133">Transmembrane helix</keyword>